<dbReference type="OrthoDB" id="439308at2759"/>
<dbReference type="InterPro" id="IPR006598">
    <property type="entry name" value="CAP10"/>
</dbReference>
<keyword evidence="3" id="KW-1133">Transmembrane helix</keyword>
<feature type="transmembrane region" description="Helical" evidence="3">
    <location>
        <begin position="84"/>
        <end position="103"/>
    </location>
</feature>
<accession>A0A9P1C205</accession>
<keyword evidence="2" id="KW-0808">Transferase</keyword>
<feature type="domain" description="Glycosyl transferase CAP10" evidence="5">
    <location>
        <begin position="519"/>
        <end position="771"/>
    </location>
</feature>
<feature type="transmembrane region" description="Helical" evidence="3">
    <location>
        <begin position="140"/>
        <end position="157"/>
    </location>
</feature>
<feature type="transmembrane region" description="Helical" evidence="3">
    <location>
        <begin position="169"/>
        <end position="196"/>
    </location>
</feature>
<evidence type="ECO:0000313" key="7">
    <source>
        <dbReference type="EMBL" id="CAL4770967.1"/>
    </source>
</evidence>
<reference evidence="7 8" key="2">
    <citation type="submission" date="2024-05" db="EMBL/GenBank/DDBJ databases">
        <authorList>
            <person name="Chen Y."/>
            <person name="Shah S."/>
            <person name="Dougan E. K."/>
            <person name="Thang M."/>
            <person name="Chan C."/>
        </authorList>
    </citation>
    <scope>NUCLEOTIDE SEQUENCE [LARGE SCALE GENOMIC DNA]</scope>
</reference>
<sequence length="827" mass="92225">MVRREGMALILSLFVVVRSSAVSLCLSQLRSASLRWMETIAGTFRSICSRSTSSRAPSGADPYQRYLLDQAHARKVVYARMMDWYFLAAVNLALIAVVYQISIGRPRWIDIRGSWVLLAYQLPILCMLHCPQFGKSMSLDFHYLFILLLLLFLTSPLGSSADHTLSYSFMGFVAVSIPATVVPTRLCSVVLGQAALMVMCTYRAYSEHLGVGLCEDVSGSQRAERTLVSWNLYFLVAASFIFLMADALIKHQVASKIRESDKQVQLSATTSLLELTCDAVVRLDVAMRLEDHSPKLAAMLLRTGTSLKGVAFTDLLGDESHHGPEVQLNPDTTAATARAFQTQMVDCCSNKFKVEIFSVKYSLTDGQKCHIVGLRDLEDQESLAMRRVDGADHEWMVGGTATASVFVEGCASLDRRSTTSLGSDSLGLLGQWRLRPPVPCNDKSKENFLEIDVDTQVVIAATAPYHSLAGRQLPNIFGPDSLSLLWRVLDEERQVAQSMANSPANRELQLPNRLVTFSHMPFFLPERLEISGSIKVAVTSHGDFHVIMCFVESVESGFQTSLFHLKALHKELLSPGPVPIPWTSKMRKVYWRGSLTAPNEVSKHQASSIPRLRIFQLAKEKPELFDVAVNSVDNHLKVMWGKKTVQRIVSQHGVNFSNFEAVEQRARHYRYVLNLNGVVSSWRLSYLLGTGSVLLLQKSSTNEALHALLEPWRHYVPLAPDLSNLLDVLQQLESNETWAQTLAQAAADLFAERLRPEDIYCFALRSMEVSQSTELTLAALEARNFQAAPSLESLDAAWRGRLPKRLSQRLAAMHDALLRRPSSHTEL</sequence>
<keyword evidence="4" id="KW-0732">Signal</keyword>
<gene>
    <name evidence="6" type="ORF">C1SCF055_LOCUS11252</name>
</gene>
<proteinExistence type="inferred from homology"/>
<reference evidence="6" key="1">
    <citation type="submission" date="2022-10" db="EMBL/GenBank/DDBJ databases">
        <authorList>
            <person name="Chen Y."/>
            <person name="Dougan E. K."/>
            <person name="Chan C."/>
            <person name="Rhodes N."/>
            <person name="Thang M."/>
        </authorList>
    </citation>
    <scope>NUCLEOTIDE SEQUENCE</scope>
</reference>
<feature type="signal peptide" evidence="4">
    <location>
        <begin position="1"/>
        <end position="21"/>
    </location>
</feature>
<dbReference type="GO" id="GO:0016740">
    <property type="term" value="F:transferase activity"/>
    <property type="evidence" value="ECO:0007669"/>
    <property type="project" value="UniProtKB-KW"/>
</dbReference>
<dbReference type="InterPro" id="IPR051091">
    <property type="entry name" value="O-Glucosyltr/Glycosyltrsf_90"/>
</dbReference>
<dbReference type="SMART" id="SM00672">
    <property type="entry name" value="CAP10"/>
    <property type="match status" value="1"/>
</dbReference>
<keyword evidence="3" id="KW-0812">Transmembrane</keyword>
<dbReference type="EMBL" id="CAMXCT010000824">
    <property type="protein sequence ID" value="CAI3983655.1"/>
    <property type="molecule type" value="Genomic_DNA"/>
</dbReference>
<evidence type="ECO:0000256" key="4">
    <source>
        <dbReference type="SAM" id="SignalP"/>
    </source>
</evidence>
<organism evidence="6">
    <name type="scientific">Cladocopium goreaui</name>
    <dbReference type="NCBI Taxonomy" id="2562237"/>
    <lineage>
        <taxon>Eukaryota</taxon>
        <taxon>Sar</taxon>
        <taxon>Alveolata</taxon>
        <taxon>Dinophyceae</taxon>
        <taxon>Suessiales</taxon>
        <taxon>Symbiodiniaceae</taxon>
        <taxon>Cladocopium</taxon>
    </lineage>
</organism>
<dbReference type="PANTHER" id="PTHR12203">
    <property type="entry name" value="KDEL LYS-ASP-GLU-LEU CONTAINING - RELATED"/>
    <property type="match status" value="1"/>
</dbReference>
<dbReference type="EMBL" id="CAMXCT020000824">
    <property type="protein sequence ID" value="CAL1137030.1"/>
    <property type="molecule type" value="Genomic_DNA"/>
</dbReference>
<comment type="similarity">
    <text evidence="1">Belongs to the glycosyltransferase 90 family.</text>
</comment>
<evidence type="ECO:0000256" key="3">
    <source>
        <dbReference type="SAM" id="Phobius"/>
    </source>
</evidence>
<feature type="chain" id="PRO_5043269988" evidence="4">
    <location>
        <begin position="22"/>
        <end position="827"/>
    </location>
</feature>
<feature type="transmembrane region" description="Helical" evidence="3">
    <location>
        <begin position="115"/>
        <end position="134"/>
    </location>
</feature>
<evidence type="ECO:0000313" key="6">
    <source>
        <dbReference type="EMBL" id="CAI3983655.1"/>
    </source>
</evidence>
<protein>
    <submittedName>
        <fullName evidence="7">Protein O-glucosyltransferase 2 (Endoplasmi c reticulum resident protein 58) (ER protein 58) (ERp58) (KDEL motif-containing protein 1) (Protein O-xylosyltransferase POGLUT2)</fullName>
    </submittedName>
</protein>
<feature type="transmembrane region" description="Helical" evidence="3">
    <location>
        <begin position="230"/>
        <end position="249"/>
    </location>
</feature>
<dbReference type="EMBL" id="CAMXCT030000824">
    <property type="protein sequence ID" value="CAL4770967.1"/>
    <property type="molecule type" value="Genomic_DNA"/>
</dbReference>
<evidence type="ECO:0000256" key="2">
    <source>
        <dbReference type="ARBA" id="ARBA00022679"/>
    </source>
</evidence>
<keyword evidence="3" id="KW-0472">Membrane</keyword>
<comment type="caution">
    <text evidence="6">The sequence shown here is derived from an EMBL/GenBank/DDBJ whole genome shotgun (WGS) entry which is preliminary data.</text>
</comment>
<evidence type="ECO:0000259" key="5">
    <source>
        <dbReference type="SMART" id="SM00672"/>
    </source>
</evidence>
<dbReference type="Proteomes" id="UP001152797">
    <property type="component" value="Unassembled WGS sequence"/>
</dbReference>
<dbReference type="Pfam" id="PF05686">
    <property type="entry name" value="Glyco_transf_90"/>
    <property type="match status" value="1"/>
</dbReference>
<dbReference type="AlphaFoldDB" id="A0A9P1C205"/>
<name>A0A9P1C205_9DINO</name>
<keyword evidence="8" id="KW-1185">Reference proteome</keyword>
<evidence type="ECO:0000313" key="8">
    <source>
        <dbReference type="Proteomes" id="UP001152797"/>
    </source>
</evidence>
<evidence type="ECO:0000256" key="1">
    <source>
        <dbReference type="ARBA" id="ARBA00010118"/>
    </source>
</evidence>
<dbReference type="PANTHER" id="PTHR12203:SF35">
    <property type="entry name" value="PROTEIN O-GLUCOSYLTRANSFERASE 1"/>
    <property type="match status" value="1"/>
</dbReference>